<name>A0A1I8APV8_9BILA</name>
<dbReference type="Pfam" id="PF03166">
    <property type="entry name" value="MH2"/>
    <property type="match status" value="1"/>
</dbReference>
<feature type="compositionally biased region" description="Basic residues" evidence="1">
    <location>
        <begin position="315"/>
        <end position="325"/>
    </location>
</feature>
<dbReference type="InterPro" id="IPR017855">
    <property type="entry name" value="SMAD-like_dom_sf"/>
</dbReference>
<reference evidence="4" key="1">
    <citation type="submission" date="2016-11" db="UniProtKB">
        <authorList>
            <consortium name="WormBaseParasite"/>
        </authorList>
    </citation>
    <scope>IDENTIFICATION</scope>
</reference>
<feature type="region of interest" description="Disordered" evidence="1">
    <location>
        <begin position="283"/>
        <end position="357"/>
    </location>
</feature>
<accession>A0A1I8APV8</accession>
<protein>
    <submittedName>
        <fullName evidence="4">MH2 domain-containing protein</fullName>
    </submittedName>
</protein>
<dbReference type="PROSITE" id="PS51076">
    <property type="entry name" value="MH2"/>
    <property type="match status" value="1"/>
</dbReference>
<dbReference type="GO" id="GO:0050793">
    <property type="term" value="P:regulation of developmental process"/>
    <property type="evidence" value="ECO:0007669"/>
    <property type="project" value="UniProtKB-ARBA"/>
</dbReference>
<dbReference type="GO" id="GO:0006355">
    <property type="term" value="P:regulation of DNA-templated transcription"/>
    <property type="evidence" value="ECO:0007669"/>
    <property type="project" value="InterPro"/>
</dbReference>
<dbReference type="SMART" id="SM00524">
    <property type="entry name" value="DWB"/>
    <property type="match status" value="1"/>
</dbReference>
<feature type="region of interest" description="Disordered" evidence="1">
    <location>
        <begin position="12"/>
        <end position="31"/>
    </location>
</feature>
<dbReference type="AlphaFoldDB" id="A0A1I8APV8"/>
<dbReference type="GO" id="GO:0051239">
    <property type="term" value="P:regulation of multicellular organismal process"/>
    <property type="evidence" value="ECO:0007669"/>
    <property type="project" value="UniProtKB-ARBA"/>
</dbReference>
<feature type="compositionally biased region" description="Low complexity" evidence="1">
    <location>
        <begin position="286"/>
        <end position="300"/>
    </location>
</feature>
<dbReference type="PANTHER" id="PTHR22742:SF2">
    <property type="entry name" value="EXPANSION, ISOFORM A-RELATED"/>
    <property type="match status" value="1"/>
</dbReference>
<dbReference type="PANTHER" id="PTHR22742">
    <property type="entry name" value="EXPANSION, ISOFORM A-RELATED"/>
    <property type="match status" value="1"/>
</dbReference>
<dbReference type="GO" id="GO:0009791">
    <property type="term" value="P:post-embryonic development"/>
    <property type="evidence" value="ECO:0007669"/>
    <property type="project" value="UniProtKB-ARBA"/>
</dbReference>
<proteinExistence type="predicted"/>
<organism evidence="3 4">
    <name type="scientific">Steinernema glaseri</name>
    <dbReference type="NCBI Taxonomy" id="37863"/>
    <lineage>
        <taxon>Eukaryota</taxon>
        <taxon>Metazoa</taxon>
        <taxon>Ecdysozoa</taxon>
        <taxon>Nematoda</taxon>
        <taxon>Chromadorea</taxon>
        <taxon>Rhabditida</taxon>
        <taxon>Tylenchina</taxon>
        <taxon>Panagrolaimomorpha</taxon>
        <taxon>Strongyloidoidea</taxon>
        <taxon>Steinernematidae</taxon>
        <taxon>Steinernema</taxon>
    </lineage>
</organism>
<dbReference type="WBParaSite" id="L893_g7653.t1">
    <property type="protein sequence ID" value="L893_g7653.t1"/>
    <property type="gene ID" value="L893_g7653"/>
</dbReference>
<evidence type="ECO:0000256" key="1">
    <source>
        <dbReference type="SAM" id="MobiDB-lite"/>
    </source>
</evidence>
<evidence type="ECO:0000259" key="2">
    <source>
        <dbReference type="PROSITE" id="PS51076"/>
    </source>
</evidence>
<dbReference type="InterPro" id="IPR001132">
    <property type="entry name" value="SMAD_dom_Dwarfin-type"/>
</dbReference>
<evidence type="ECO:0000313" key="4">
    <source>
        <dbReference type="WBParaSite" id="L893_g7653.t1"/>
    </source>
</evidence>
<dbReference type="Proteomes" id="UP000095287">
    <property type="component" value="Unplaced"/>
</dbReference>
<sequence>MGRVCLSAAISRASLPPPPTRPANPRVPGRHSLFPLAEVTDFGSDSRHVAMPLNRSELIERLLASAGEEALEEPMPSAHRLRHWSSFDQCVKDNLFEVQAKLSNIENQIWGKLIVMERNYRTAKAYLRYQSILVDGSQREFDGARLGLSRFSPDLSDRRLLQEYRRLDKGVEVQIDERGNVWVSKNCEKTISVRTPSAPTVDCVGFDPIKVFDLGAFKEIVVREIGRPKPNLERLFRMTTIQINLCSSVLSYLESPCWLLLIHLIAVDMVSVLDMKKLPYSPTNRSLTSTSDLASNTSSSHDSHESYSSPQATKFTKRGVARRLQHGPTTAPRSHYQKVARAPSEEPKLPDSLPKPSSLGWSMLDLSDLNRQQRPAFFHPGEEDCRPNRGGAGHPFKSYPTHWKSETCLKYI</sequence>
<dbReference type="SUPFAM" id="SSF49879">
    <property type="entry name" value="SMAD/FHA domain"/>
    <property type="match status" value="1"/>
</dbReference>
<dbReference type="Gene3D" id="2.60.200.10">
    <property type="match status" value="1"/>
</dbReference>
<keyword evidence="3" id="KW-1185">Reference proteome</keyword>
<evidence type="ECO:0000313" key="3">
    <source>
        <dbReference type="Proteomes" id="UP000095287"/>
    </source>
</evidence>
<feature type="domain" description="MH2" evidence="2">
    <location>
        <begin position="110"/>
        <end position="291"/>
    </location>
</feature>
<dbReference type="InterPro" id="IPR008984">
    <property type="entry name" value="SMAD_FHA_dom_sf"/>
</dbReference>